<sequence length="336" mass="35570">MRAFICGLKGLSLDADERAFLRDASPWGVILFRRNVESREQVARLTAELRDALGRHAPVLVDQEGGRVQRLNTPNWRAYPSAARFEQAGGDAAKAERLAWLGARLMAHDLREVGIDVDCLPVLDVPAESSHAIISDRAYSRDPTRAAKLGRAAAEGLMAGGVAPVMKHIPGHGRAKADSHLELPTVEASRAELEAVDFEPFKANADLPMAMSAHVVYAAIDPSAPGTQSKTVVSDIIRGLIGFDGLLMTDDLSMKALTGNFRERAERAIAAGCDMVLHCNGDLAEALPVAEGAPALAGRALERAEKALACVRAVEAFDVAAGVAAFEAAIGAGARV</sequence>
<evidence type="ECO:0000313" key="8">
    <source>
        <dbReference type="Proteomes" id="UP001317629"/>
    </source>
</evidence>
<accession>A0ABM8E823</accession>
<protein>
    <recommendedName>
        <fullName evidence="3">beta-N-acetylhexosaminidase</fullName>
        <ecNumber evidence="3">3.2.1.52</ecNumber>
    </recommendedName>
</protein>
<dbReference type="InterPro" id="IPR050226">
    <property type="entry name" value="NagZ_Beta-hexosaminidase"/>
</dbReference>
<dbReference type="SUPFAM" id="SSF51445">
    <property type="entry name" value="(Trans)glycosidases"/>
    <property type="match status" value="1"/>
</dbReference>
<evidence type="ECO:0000256" key="4">
    <source>
        <dbReference type="ARBA" id="ARBA00022801"/>
    </source>
</evidence>
<dbReference type="RefSeq" id="WP_281931704.1">
    <property type="nucleotide sequence ID" value="NZ_AP027142.1"/>
</dbReference>
<dbReference type="InterPro" id="IPR001764">
    <property type="entry name" value="Glyco_hydro_3_N"/>
</dbReference>
<dbReference type="InterPro" id="IPR017853">
    <property type="entry name" value="GH"/>
</dbReference>
<feature type="domain" description="Glycoside hydrolase family 3 N-terminal" evidence="6">
    <location>
        <begin position="15"/>
        <end position="283"/>
    </location>
</feature>
<evidence type="ECO:0000313" key="7">
    <source>
        <dbReference type="EMBL" id="BDV34082.1"/>
    </source>
</evidence>
<evidence type="ECO:0000256" key="3">
    <source>
        <dbReference type="ARBA" id="ARBA00012663"/>
    </source>
</evidence>
<dbReference type="PANTHER" id="PTHR30480">
    <property type="entry name" value="BETA-HEXOSAMINIDASE-RELATED"/>
    <property type="match status" value="1"/>
</dbReference>
<reference evidence="7 8" key="1">
    <citation type="journal article" date="2023" name="Int. J. Syst. Evol. Microbiol.">
        <title>Methylocystis iwaonis sp. nov., a type II methane-oxidizing bacterium from surface soil of a rice paddy field in Japan, and emended description of the genus Methylocystis (ex Whittenbury et al. 1970) Bowman et al. 1993.</title>
        <authorList>
            <person name="Kaise H."/>
            <person name="Sawadogo J.B."/>
            <person name="Alam M.S."/>
            <person name="Ueno C."/>
            <person name="Dianou D."/>
            <person name="Shinjo R."/>
            <person name="Asakawa S."/>
        </authorList>
    </citation>
    <scope>NUCLEOTIDE SEQUENCE [LARGE SCALE GENOMIC DNA]</scope>
    <source>
        <strain evidence="7 8">SS37A-Re</strain>
    </source>
</reference>
<comment type="catalytic activity">
    <reaction evidence="1">
        <text>Hydrolysis of terminal non-reducing N-acetyl-D-hexosamine residues in N-acetyl-beta-D-hexosaminides.</text>
        <dbReference type="EC" id="3.2.1.52"/>
    </reaction>
</comment>
<dbReference type="Pfam" id="PF00933">
    <property type="entry name" value="Glyco_hydro_3"/>
    <property type="match status" value="1"/>
</dbReference>
<dbReference type="NCBIfam" id="NF003740">
    <property type="entry name" value="PRK05337.1"/>
    <property type="match status" value="1"/>
</dbReference>
<dbReference type="Gene3D" id="3.20.20.300">
    <property type="entry name" value="Glycoside hydrolase, family 3, N-terminal domain"/>
    <property type="match status" value="1"/>
</dbReference>
<dbReference type="InterPro" id="IPR036962">
    <property type="entry name" value="Glyco_hydro_3_N_sf"/>
</dbReference>
<dbReference type="EMBL" id="AP027142">
    <property type="protein sequence ID" value="BDV34082.1"/>
    <property type="molecule type" value="Genomic_DNA"/>
</dbReference>
<name>A0ABM8E823_9HYPH</name>
<keyword evidence="8" id="KW-1185">Reference proteome</keyword>
<dbReference type="EC" id="3.2.1.52" evidence="3"/>
<organism evidence="7 8">
    <name type="scientific">Methylocystis iwaonis</name>
    <dbReference type="NCBI Taxonomy" id="2885079"/>
    <lineage>
        <taxon>Bacteria</taxon>
        <taxon>Pseudomonadati</taxon>
        <taxon>Pseudomonadota</taxon>
        <taxon>Alphaproteobacteria</taxon>
        <taxon>Hyphomicrobiales</taxon>
        <taxon>Methylocystaceae</taxon>
        <taxon>Methylocystis</taxon>
    </lineage>
</organism>
<dbReference type="Proteomes" id="UP001317629">
    <property type="component" value="Chromosome"/>
</dbReference>
<evidence type="ECO:0000256" key="1">
    <source>
        <dbReference type="ARBA" id="ARBA00001231"/>
    </source>
</evidence>
<gene>
    <name evidence="7" type="ORF">SS37A_16110</name>
</gene>
<keyword evidence="5" id="KW-0326">Glycosidase</keyword>
<dbReference type="PANTHER" id="PTHR30480:SF13">
    <property type="entry name" value="BETA-HEXOSAMINIDASE"/>
    <property type="match status" value="1"/>
</dbReference>
<evidence type="ECO:0000256" key="5">
    <source>
        <dbReference type="ARBA" id="ARBA00023295"/>
    </source>
</evidence>
<evidence type="ECO:0000259" key="6">
    <source>
        <dbReference type="Pfam" id="PF00933"/>
    </source>
</evidence>
<keyword evidence="4" id="KW-0378">Hydrolase</keyword>
<proteinExistence type="inferred from homology"/>
<evidence type="ECO:0000256" key="2">
    <source>
        <dbReference type="ARBA" id="ARBA00005336"/>
    </source>
</evidence>
<comment type="similarity">
    <text evidence="2">Belongs to the glycosyl hydrolase 3 family.</text>
</comment>